<organism evidence="2">
    <name type="scientific">Rhinella marina erythrocytic-like virus</name>
    <dbReference type="NCBI Taxonomy" id="2859906"/>
    <lineage>
        <taxon>Viruses</taxon>
        <taxon>Varidnaviria</taxon>
        <taxon>Bamfordvirae</taxon>
        <taxon>Nucleocytoviricota</taxon>
        <taxon>Megaviricetes</taxon>
        <taxon>Pimascovirales</taxon>
        <taxon>Pimascovirales incertae sedis</taxon>
        <taxon>Iridoviridae</taxon>
    </lineage>
</organism>
<evidence type="ECO:0000256" key="1">
    <source>
        <dbReference type="ARBA" id="ARBA00023163"/>
    </source>
</evidence>
<keyword evidence="1" id="KW-0804">Transcription</keyword>
<evidence type="ECO:0000313" key="2">
    <source>
        <dbReference type="EMBL" id="QXT57802.1"/>
    </source>
</evidence>
<sequence length="299" mass="35814">MQLLLKINTELLSLFDKHNLLLDRHIYIAQTTKIIQDIISAINNRKIDSTTALLKTEYLKIVREIIKMNRWDIDLSTAASVLEQDICECQLDDSAEFCDKCAAFQYFGKNKLTTRDFSRVNIVSKFVYSRITHFKDCMKQYQGRQNASIPDMVLNSLEKKFLAYKLLDETKVGPERYKKITKAHIITFLRELRYSKHYENTNLIYFKLRGEYFDSIKHLETKLLERFKQLVEVYDELKPHTNRKNFMNIQYILFQLLRSLNHPCSLEDFTFLKTTDRKRYHDDVCRKIFKQLEWKFTNL</sequence>
<name>A0A8F6UAZ6_9VIRU</name>
<proteinExistence type="predicted"/>
<dbReference type="InterPro" id="IPR007031">
    <property type="entry name" value="Poxvirus_VLTF3"/>
</dbReference>
<dbReference type="EMBL" id="MW582932">
    <property type="protein sequence ID" value="QXT57802.1"/>
    <property type="molecule type" value="Genomic_DNA"/>
</dbReference>
<reference evidence="2" key="1">
    <citation type="submission" date="2021-02" db="EMBL/GenBank/DDBJ databases">
        <title>Distinct virome patterns of the invasive cane toad (Rhinella marina) across its native and introduced ranges.</title>
        <authorList>
            <person name="Russo A.G."/>
            <person name="Harding E.F."/>
            <person name="Yan G.J."/>
            <person name="Selechnik D."/>
            <person name="Ducatez S."/>
            <person name="DeVore J.L."/>
            <person name="Zhou J."/>
            <person name="Sarma R.R."/>
            <person name="Lee Y.P."/>
            <person name="Richardson M.F."/>
            <person name="Shine R."/>
            <person name="Rollins L.A."/>
            <person name="White P.A."/>
        </authorList>
    </citation>
    <scope>NUCLEOTIDE SEQUENCE</scope>
</reference>
<protein>
    <submittedName>
        <fullName evidence="2">Putative replication factor and/or DNA binding/packaging</fullName>
    </submittedName>
</protein>
<accession>A0A8F6UAZ6</accession>
<dbReference type="GO" id="GO:0046782">
    <property type="term" value="P:regulation of viral transcription"/>
    <property type="evidence" value="ECO:0007669"/>
    <property type="project" value="InterPro"/>
</dbReference>
<dbReference type="Pfam" id="PF04947">
    <property type="entry name" value="Pox_VLTF3"/>
    <property type="match status" value="1"/>
</dbReference>